<name>A0A1J5PG48_9ZZZZ</name>
<protein>
    <submittedName>
        <fullName evidence="1">Uncharacterized protein</fullName>
    </submittedName>
</protein>
<organism evidence="1">
    <name type="scientific">mine drainage metagenome</name>
    <dbReference type="NCBI Taxonomy" id="410659"/>
    <lineage>
        <taxon>unclassified sequences</taxon>
        <taxon>metagenomes</taxon>
        <taxon>ecological metagenomes</taxon>
    </lineage>
</organism>
<gene>
    <name evidence="1" type="ORF">GALL_516370</name>
</gene>
<evidence type="ECO:0000313" key="1">
    <source>
        <dbReference type="EMBL" id="OIQ66791.1"/>
    </source>
</evidence>
<reference evidence="1" key="1">
    <citation type="submission" date="2016-10" db="EMBL/GenBank/DDBJ databases">
        <title>Sequence of Gallionella enrichment culture.</title>
        <authorList>
            <person name="Poehlein A."/>
            <person name="Muehling M."/>
            <person name="Daniel R."/>
        </authorList>
    </citation>
    <scope>NUCLEOTIDE SEQUENCE</scope>
</reference>
<proteinExistence type="predicted"/>
<dbReference type="EMBL" id="MLJW01006360">
    <property type="protein sequence ID" value="OIQ66791.1"/>
    <property type="molecule type" value="Genomic_DNA"/>
</dbReference>
<dbReference type="AlphaFoldDB" id="A0A1J5PG48"/>
<accession>A0A1J5PG48</accession>
<sequence length="243" mass="26504">MVIPPSAQGLEGEGWYRLSLIFTNHGAVACAISGIPSAQPVVGAKHRPVGGESNFGPVPRWTGAPVILAARKGSTYVRYSMRIPTPNYPMFHGCLPKTTDGVVITFRSETKVLLTGFFRIAKYPVCTDDQSTTIEGEQLRPLWASVDNPLGCTTVWMSITSLWPEYQGQTVDAALQASAAGFSKFGPVVFEKMTGSDFMPGEARMFNPWYLVFTKNGHKGLGLIDIDSRPDGFTYARLGPYCK</sequence>
<comment type="caution">
    <text evidence="1">The sequence shown here is derived from an EMBL/GenBank/DDBJ whole genome shotgun (WGS) entry which is preliminary data.</text>
</comment>